<dbReference type="SUPFAM" id="SSF49363">
    <property type="entry name" value="Purple acid phosphatase, N-terminal domain"/>
    <property type="match status" value="1"/>
</dbReference>
<comment type="caution">
    <text evidence="6">The sequence shown here is derived from an EMBL/GenBank/DDBJ whole genome shotgun (WGS) entry which is preliminary data.</text>
</comment>
<keyword evidence="3" id="KW-0472">Membrane</keyword>
<name>A0ABQ9EDL3_TEGGR</name>
<feature type="domain" description="Purple acid phosphatase C-terminal" evidence="4">
    <location>
        <begin position="217"/>
        <end position="258"/>
    </location>
</feature>
<proteinExistence type="predicted"/>
<keyword evidence="3" id="KW-0812">Transmembrane</keyword>
<dbReference type="Pfam" id="PF16656">
    <property type="entry name" value="Pur_ac_phosph_N"/>
    <property type="match status" value="1"/>
</dbReference>
<dbReference type="Gene3D" id="3.60.21.10">
    <property type="match status" value="1"/>
</dbReference>
<dbReference type="Pfam" id="PF14008">
    <property type="entry name" value="Metallophos_C"/>
    <property type="match status" value="1"/>
</dbReference>
<feature type="region of interest" description="Disordered" evidence="2">
    <location>
        <begin position="381"/>
        <end position="408"/>
    </location>
</feature>
<evidence type="ECO:0000259" key="5">
    <source>
        <dbReference type="Pfam" id="PF16656"/>
    </source>
</evidence>
<evidence type="ECO:0000313" key="7">
    <source>
        <dbReference type="Proteomes" id="UP001217089"/>
    </source>
</evidence>
<dbReference type="InterPro" id="IPR029052">
    <property type="entry name" value="Metallo-depent_PP-like"/>
</dbReference>
<evidence type="ECO:0000256" key="2">
    <source>
        <dbReference type="SAM" id="MobiDB-lite"/>
    </source>
</evidence>
<protein>
    <recommendedName>
        <fullName evidence="8">Purple acid phosphatase</fullName>
    </recommendedName>
</protein>
<keyword evidence="7" id="KW-1185">Reference proteome</keyword>
<evidence type="ECO:0000259" key="4">
    <source>
        <dbReference type="Pfam" id="PF14008"/>
    </source>
</evidence>
<evidence type="ECO:0000256" key="1">
    <source>
        <dbReference type="ARBA" id="ARBA00022729"/>
    </source>
</evidence>
<dbReference type="PANTHER" id="PTHR45867:SF10">
    <property type="entry name" value="PURPLE ACID PHOSPHATASE"/>
    <property type="match status" value="1"/>
</dbReference>
<dbReference type="Gene3D" id="2.60.40.380">
    <property type="entry name" value="Purple acid phosphatase-like, N-terminal"/>
    <property type="match status" value="1"/>
</dbReference>
<sequence length="408" mass="46165">MGLMRSSRGCLSTTVCGLTMYSLFISLLWVVGHCSHVYEEEVSCHPEQVHIAFGDSLTEMTIMWSTEKNCTSEISYGTDPWHFGQKETGEMKHFTLLNSRGLQCLHRVKLKGLKPDTTYFYRPISNNISSGPFYFHTPTKDTAFAHEFLVYGDLGAQSDSIPRLDTEALSGRYSAVLHIGDFAYNMRDDGGQVGDVFMRLIEGISSRLPYMTSVGNHEDWSAFRSALPAFDSFGRLKIYNATHLYWEQIAVNTSKMIDNIWLVQNSHGPFKGEKLTKEVTNKIEEHKEETNKIIAATNQGHSKPEAETPESNKVGSVNYLADKKTKIVVGVSAGVLVIIIILTIALICRIRQRKPRKYRRWEQTVDYGRKFYSSYEHVGNNEKDTDDFEVDVTDGNLPTSKLLNDGDR</sequence>
<feature type="transmembrane region" description="Helical" evidence="3">
    <location>
        <begin position="12"/>
        <end position="31"/>
    </location>
</feature>
<keyword evidence="1" id="KW-0732">Signal</keyword>
<dbReference type="InterPro" id="IPR025733">
    <property type="entry name" value="PAPs_C"/>
</dbReference>
<dbReference type="PANTHER" id="PTHR45867">
    <property type="entry name" value="PURPLE ACID PHOSPHATASE"/>
    <property type="match status" value="1"/>
</dbReference>
<feature type="transmembrane region" description="Helical" evidence="3">
    <location>
        <begin position="327"/>
        <end position="350"/>
    </location>
</feature>
<dbReference type="InterPro" id="IPR008963">
    <property type="entry name" value="Purple_acid_Pase-like_N"/>
</dbReference>
<dbReference type="Proteomes" id="UP001217089">
    <property type="component" value="Unassembled WGS sequence"/>
</dbReference>
<evidence type="ECO:0000313" key="6">
    <source>
        <dbReference type="EMBL" id="KAJ8303384.1"/>
    </source>
</evidence>
<feature type="domain" description="Purple acid phosphatase N-terminal" evidence="5">
    <location>
        <begin position="46"/>
        <end position="137"/>
    </location>
</feature>
<dbReference type="SUPFAM" id="SSF56300">
    <property type="entry name" value="Metallo-dependent phosphatases"/>
    <property type="match status" value="1"/>
</dbReference>
<evidence type="ECO:0000256" key="3">
    <source>
        <dbReference type="SAM" id="Phobius"/>
    </source>
</evidence>
<accession>A0ABQ9EDL3</accession>
<gene>
    <name evidence="6" type="ORF">KUTeg_019780</name>
</gene>
<organism evidence="6 7">
    <name type="scientific">Tegillarca granosa</name>
    <name type="common">Malaysian cockle</name>
    <name type="synonym">Anadara granosa</name>
    <dbReference type="NCBI Taxonomy" id="220873"/>
    <lineage>
        <taxon>Eukaryota</taxon>
        <taxon>Metazoa</taxon>
        <taxon>Spiralia</taxon>
        <taxon>Lophotrochozoa</taxon>
        <taxon>Mollusca</taxon>
        <taxon>Bivalvia</taxon>
        <taxon>Autobranchia</taxon>
        <taxon>Pteriomorphia</taxon>
        <taxon>Arcoida</taxon>
        <taxon>Arcoidea</taxon>
        <taxon>Arcidae</taxon>
        <taxon>Tegillarca</taxon>
    </lineage>
</organism>
<dbReference type="InterPro" id="IPR015914">
    <property type="entry name" value="PAPs_N"/>
</dbReference>
<evidence type="ECO:0008006" key="8">
    <source>
        <dbReference type="Google" id="ProtNLM"/>
    </source>
</evidence>
<reference evidence="6 7" key="1">
    <citation type="submission" date="2022-12" db="EMBL/GenBank/DDBJ databases">
        <title>Chromosome-level genome of Tegillarca granosa.</title>
        <authorList>
            <person name="Kim J."/>
        </authorList>
    </citation>
    <scope>NUCLEOTIDE SEQUENCE [LARGE SCALE GENOMIC DNA]</scope>
    <source>
        <strain evidence="6">Teg-2019</strain>
        <tissue evidence="6">Adductor muscle</tissue>
    </source>
</reference>
<keyword evidence="3" id="KW-1133">Transmembrane helix</keyword>
<dbReference type="EMBL" id="JARBDR010000917">
    <property type="protein sequence ID" value="KAJ8303384.1"/>
    <property type="molecule type" value="Genomic_DNA"/>
</dbReference>